<feature type="compositionally biased region" description="Basic and acidic residues" evidence="1">
    <location>
        <begin position="639"/>
        <end position="649"/>
    </location>
</feature>
<accession>A0A9N8V0K7</accession>
<feature type="compositionally biased region" description="Polar residues" evidence="1">
    <location>
        <begin position="881"/>
        <end position="900"/>
    </location>
</feature>
<feature type="region of interest" description="Disordered" evidence="1">
    <location>
        <begin position="792"/>
        <end position="823"/>
    </location>
</feature>
<keyword evidence="3" id="KW-1185">Reference proteome</keyword>
<feature type="region of interest" description="Disordered" evidence="1">
    <location>
        <begin position="529"/>
        <end position="619"/>
    </location>
</feature>
<feature type="compositionally biased region" description="Basic and acidic residues" evidence="1">
    <location>
        <begin position="387"/>
        <end position="398"/>
    </location>
</feature>
<feature type="compositionally biased region" description="Basic and acidic residues" evidence="1">
    <location>
        <begin position="421"/>
        <end position="431"/>
    </location>
</feature>
<feature type="compositionally biased region" description="Basic and acidic residues" evidence="1">
    <location>
        <begin position="567"/>
        <end position="582"/>
    </location>
</feature>
<evidence type="ECO:0000313" key="3">
    <source>
        <dbReference type="Proteomes" id="UP000789570"/>
    </source>
</evidence>
<protein>
    <submittedName>
        <fullName evidence="2">2390_t:CDS:1</fullName>
    </submittedName>
</protein>
<feature type="compositionally biased region" description="Basic and acidic residues" evidence="1">
    <location>
        <begin position="811"/>
        <end position="821"/>
    </location>
</feature>
<feature type="region of interest" description="Disordered" evidence="1">
    <location>
        <begin position="414"/>
        <end position="433"/>
    </location>
</feature>
<proteinExistence type="predicted"/>
<feature type="region of interest" description="Disordered" evidence="1">
    <location>
        <begin position="881"/>
        <end position="902"/>
    </location>
</feature>
<feature type="region of interest" description="Disordered" evidence="1">
    <location>
        <begin position="146"/>
        <end position="165"/>
    </location>
</feature>
<gene>
    <name evidence="2" type="ORF">FCALED_LOCUS201</name>
</gene>
<feature type="compositionally biased region" description="Polar residues" evidence="1">
    <location>
        <begin position="608"/>
        <end position="619"/>
    </location>
</feature>
<dbReference type="OrthoDB" id="10257471at2759"/>
<feature type="compositionally biased region" description="Low complexity" evidence="1">
    <location>
        <begin position="656"/>
        <end position="665"/>
    </location>
</feature>
<evidence type="ECO:0000256" key="1">
    <source>
        <dbReference type="SAM" id="MobiDB-lite"/>
    </source>
</evidence>
<evidence type="ECO:0000313" key="2">
    <source>
        <dbReference type="EMBL" id="CAG8437101.1"/>
    </source>
</evidence>
<comment type="caution">
    <text evidence="2">The sequence shown here is derived from an EMBL/GenBank/DDBJ whole genome shotgun (WGS) entry which is preliminary data.</text>
</comment>
<reference evidence="2" key="1">
    <citation type="submission" date="2021-06" db="EMBL/GenBank/DDBJ databases">
        <authorList>
            <person name="Kallberg Y."/>
            <person name="Tangrot J."/>
            <person name="Rosling A."/>
        </authorList>
    </citation>
    <scope>NUCLEOTIDE SEQUENCE</scope>
    <source>
        <strain evidence="2">UK204</strain>
    </source>
</reference>
<feature type="compositionally biased region" description="Basic and acidic residues" evidence="1">
    <location>
        <begin position="146"/>
        <end position="162"/>
    </location>
</feature>
<dbReference type="Proteomes" id="UP000789570">
    <property type="component" value="Unassembled WGS sequence"/>
</dbReference>
<dbReference type="AlphaFoldDB" id="A0A9N8V0K7"/>
<organism evidence="2 3">
    <name type="scientific">Funneliformis caledonium</name>
    <dbReference type="NCBI Taxonomy" id="1117310"/>
    <lineage>
        <taxon>Eukaryota</taxon>
        <taxon>Fungi</taxon>
        <taxon>Fungi incertae sedis</taxon>
        <taxon>Mucoromycota</taxon>
        <taxon>Glomeromycotina</taxon>
        <taxon>Glomeromycetes</taxon>
        <taxon>Glomerales</taxon>
        <taxon>Glomeraceae</taxon>
        <taxon>Funneliformis</taxon>
    </lineage>
</organism>
<dbReference type="EMBL" id="CAJVPQ010000015">
    <property type="protein sequence ID" value="CAG8437101.1"/>
    <property type="molecule type" value="Genomic_DNA"/>
</dbReference>
<feature type="region of interest" description="Disordered" evidence="1">
    <location>
        <begin position="364"/>
        <end position="409"/>
    </location>
</feature>
<feature type="region of interest" description="Disordered" evidence="1">
    <location>
        <begin position="207"/>
        <end position="227"/>
    </location>
</feature>
<feature type="region of interest" description="Disordered" evidence="1">
    <location>
        <begin position="639"/>
        <end position="684"/>
    </location>
</feature>
<name>A0A9N8V0K7_9GLOM</name>
<sequence>MTDTGASPVKDKNIQNLSSSLSAQLGISADEIETALSSVMEQNNFKIFQSKQNKRKDSLSSVIEITHDGATSINVKLPSLYIEPPTVQEENSKSKSIARTTSKPSDVHIANSIFENLSWPDYSCPKNSSNNKSDLLPEYQNRQTHMELKSDQRQNESHKQFQDVDESFSTASQSYIFQDINKHHNTERLIDISPSSSPNHYVIDNNERKQESNEELEPPSTSLMGNSWSNLGINKSQEELGGWEDIGTSYEPIQSFTDKTNAQNVSEPTSAIKSNHSFVDGWDAPNVYEKPESWNEVSTDIQPSSVNNINNYEYIDDSQNVTINHINESENKIEKNPDIIDYKVRESVSSPVSIKAIPEVASQKVQNTNKTKSSEKYSSEWPSLSESAKKSDSKKNTEVDLGAWGPMSTNLASAWGKPKKWKSETETKKPEIPATPVWNPLDIYTRVWTPIQDPKPFFQKRRNTPFKHDFDDNEGWGAPPAKCIPWNDSRQGYCVDLIEEQKETTFWSMQNGTWVNVSEESRITQEKKTVEYTSDGSSRREVRQTRTQTQRIERQGIEGSDNVSRNENIEHTSREREERGLIEQEDMIINISDPSDNENGIDSKETDFNQSKSTRTTKVVSVPAECPLERLGNPKWKFEREWRQPKQTEECDDLINLDPPSLSDSKSSENDDEQEHGIVPANSYGGSYNFDNYSSANRVSSDRLIERTTDVMTEHNQFIKAPKNNSLLINLLESTIGCVDSNSNYPHNIHGAINNEMSNLNVNDLLSDSTCPPVVSTNLDVMNNPDFNLLSFDDDDKPPTSSNGMIPIEKPSQENEKETNKKRNSINFDELDMFLANLERGNKTEVARSEIRTFEISEIAQPEVRNFETFEDSNGLPAHTSTINQTVDDSSPLNSRTGTLDSRPKYRCENLSLANMESAITNMSAPDVNNENNEDKVNGPQAVLDSDPNYTKPETNGSEFLIHITIETQSYGRQILHLRIDDDPIAAATEFCKKWEMMEYEEALKGFVQKEQKKKIRKLKSKRRR</sequence>